<reference evidence="1 2" key="1">
    <citation type="submission" date="2019-02" db="EMBL/GenBank/DDBJ databases">
        <title>Deep-cultivation of Planctomycetes and their phenomic and genomic characterization uncovers novel biology.</title>
        <authorList>
            <person name="Wiegand S."/>
            <person name="Jogler M."/>
            <person name="Boedeker C."/>
            <person name="Pinto D."/>
            <person name="Vollmers J."/>
            <person name="Rivas-Marin E."/>
            <person name="Kohn T."/>
            <person name="Peeters S.H."/>
            <person name="Heuer A."/>
            <person name="Rast P."/>
            <person name="Oberbeckmann S."/>
            <person name="Bunk B."/>
            <person name="Jeske O."/>
            <person name="Meyerdierks A."/>
            <person name="Storesund J.E."/>
            <person name="Kallscheuer N."/>
            <person name="Luecker S."/>
            <person name="Lage O.M."/>
            <person name="Pohl T."/>
            <person name="Merkel B.J."/>
            <person name="Hornburger P."/>
            <person name="Mueller R.-W."/>
            <person name="Bruemmer F."/>
            <person name="Labrenz M."/>
            <person name="Spormann A.M."/>
            <person name="Op den Camp H."/>
            <person name="Overmann J."/>
            <person name="Amann R."/>
            <person name="Jetten M.S.M."/>
            <person name="Mascher T."/>
            <person name="Medema M.H."/>
            <person name="Devos D.P."/>
            <person name="Kaster A.-K."/>
            <person name="Ovreas L."/>
            <person name="Rohde M."/>
            <person name="Galperin M.Y."/>
            <person name="Jogler C."/>
        </authorList>
    </citation>
    <scope>NUCLEOTIDE SEQUENCE [LARGE SCALE GENOMIC DNA]</scope>
    <source>
        <strain evidence="1 2">K22_7</strain>
    </source>
</reference>
<dbReference type="KEGG" id="rlc:K227x_53610"/>
<protein>
    <submittedName>
        <fullName evidence="1">Uncharacterized protein</fullName>
    </submittedName>
</protein>
<gene>
    <name evidence="1" type="ORF">K227x_53610</name>
</gene>
<organism evidence="1 2">
    <name type="scientific">Rubripirellula lacrimiformis</name>
    <dbReference type="NCBI Taxonomy" id="1930273"/>
    <lineage>
        <taxon>Bacteria</taxon>
        <taxon>Pseudomonadati</taxon>
        <taxon>Planctomycetota</taxon>
        <taxon>Planctomycetia</taxon>
        <taxon>Pirellulales</taxon>
        <taxon>Pirellulaceae</taxon>
        <taxon>Rubripirellula</taxon>
    </lineage>
</organism>
<accession>A0A517NIH8</accession>
<keyword evidence="2" id="KW-1185">Reference proteome</keyword>
<dbReference type="EMBL" id="CP036525">
    <property type="protein sequence ID" value="QDT06937.1"/>
    <property type="molecule type" value="Genomic_DNA"/>
</dbReference>
<proteinExistence type="predicted"/>
<evidence type="ECO:0000313" key="1">
    <source>
        <dbReference type="EMBL" id="QDT06937.1"/>
    </source>
</evidence>
<dbReference type="AlphaFoldDB" id="A0A517NIH8"/>
<evidence type="ECO:0000313" key="2">
    <source>
        <dbReference type="Proteomes" id="UP000318538"/>
    </source>
</evidence>
<sequence length="35" mass="3839">MLFMTNCAAIAGASDLLAIVQVATIWKDWLETHFG</sequence>
<name>A0A517NIH8_9BACT</name>
<dbReference type="Proteomes" id="UP000318538">
    <property type="component" value="Chromosome"/>
</dbReference>